<comment type="caution">
    <text evidence="2">The sequence shown here is derived from an EMBL/GenBank/DDBJ whole genome shotgun (WGS) entry which is preliminary data.</text>
</comment>
<proteinExistence type="predicted"/>
<sequence length="183" mass="19758">MAGGLASASPVHADAAHEHGVAVLRVVSEGATLMIEFVSPLDNLVGFEHAPRTDAQRTAMGAAQARLRDAAALLQLSAEAECVLQEVVLESPWLQGARDEHDRGQDHDHDVSPDHEHASAPSAAHAEMVALYHYECAAPHKLERLHTRLFDAFPRLHEVRAQSATAKGQGAATLKPATPYLYW</sequence>
<name>T0AMM9_9RHOO</name>
<evidence type="ECO:0000313" key="3">
    <source>
        <dbReference type="Proteomes" id="UP000015455"/>
    </source>
</evidence>
<dbReference type="InterPro" id="IPR021253">
    <property type="entry name" value="ZrgA-like"/>
</dbReference>
<accession>T0AMM9</accession>
<feature type="region of interest" description="Disordered" evidence="1">
    <location>
        <begin position="98"/>
        <end position="122"/>
    </location>
</feature>
<protein>
    <recommendedName>
        <fullName evidence="4">DUF2796 domain-containing protein</fullName>
    </recommendedName>
</protein>
<evidence type="ECO:0008006" key="4">
    <source>
        <dbReference type="Google" id="ProtNLM"/>
    </source>
</evidence>
<dbReference type="EMBL" id="ATJV01000103">
    <property type="protein sequence ID" value="EPZ14064.1"/>
    <property type="molecule type" value="Genomic_DNA"/>
</dbReference>
<dbReference type="eggNOG" id="COG4531">
    <property type="taxonomic scope" value="Bacteria"/>
</dbReference>
<keyword evidence="3" id="KW-1185">Reference proteome</keyword>
<dbReference type="AlphaFoldDB" id="T0AMM9"/>
<evidence type="ECO:0000313" key="2">
    <source>
        <dbReference type="EMBL" id="EPZ14064.1"/>
    </source>
</evidence>
<organism evidence="2 3">
    <name type="scientific">Thauera terpenica 58Eu</name>
    <dbReference type="NCBI Taxonomy" id="1348657"/>
    <lineage>
        <taxon>Bacteria</taxon>
        <taxon>Pseudomonadati</taxon>
        <taxon>Pseudomonadota</taxon>
        <taxon>Betaproteobacteria</taxon>
        <taxon>Rhodocyclales</taxon>
        <taxon>Zoogloeaceae</taxon>
        <taxon>Thauera</taxon>
    </lineage>
</organism>
<gene>
    <name evidence="2" type="ORF">M622_07350</name>
</gene>
<feature type="compositionally biased region" description="Basic and acidic residues" evidence="1">
    <location>
        <begin position="98"/>
        <end position="118"/>
    </location>
</feature>
<evidence type="ECO:0000256" key="1">
    <source>
        <dbReference type="SAM" id="MobiDB-lite"/>
    </source>
</evidence>
<dbReference type="STRING" id="1348657.M622_07350"/>
<dbReference type="Pfam" id="PF10986">
    <property type="entry name" value="ZrgA"/>
    <property type="match status" value="1"/>
</dbReference>
<dbReference type="PATRIC" id="fig|1348657.5.peg.3487"/>
<reference evidence="2 3" key="1">
    <citation type="submission" date="2013-06" db="EMBL/GenBank/DDBJ databases">
        <title>Draft genome sequence of Thauera terpenica.</title>
        <authorList>
            <person name="Liu B."/>
            <person name="Frostegard A.H."/>
            <person name="Shapleigh J.P."/>
        </authorList>
    </citation>
    <scope>NUCLEOTIDE SEQUENCE [LARGE SCALE GENOMIC DNA]</scope>
    <source>
        <strain evidence="2 3">58Eu</strain>
    </source>
</reference>
<dbReference type="Proteomes" id="UP000015455">
    <property type="component" value="Unassembled WGS sequence"/>
</dbReference>